<sequence>MPHASSSRFASEQLAEGQIYTIDELQRLLHITDATIGREVFRPSGYNSVWLSITGQQPGQEPHSQLIDGNTLIWRGQPAGRNDHYIITHELSGLELLVFYRETPGQYSGGGYRYLGRFEYHSHSGAHPALFTLARSGTIPSLAEVQARQDKEAGFNPATIRDGREWVLASIVRRRGQAAFRNSLLAAYDSTCPVTGCQVEPLLEAAHIIPYLGPSTNHVQNGLPLRADIHTLFDLQLLAIDPVTLKVELSPLLAGSEYTTLAGQQLRLPASAANHPNRDALRAHRIRCAF</sequence>
<dbReference type="OrthoDB" id="67788at2"/>
<dbReference type="Proteomes" id="UP000282184">
    <property type="component" value="Unassembled WGS sequence"/>
</dbReference>
<keyword evidence="2" id="KW-0255">Endonuclease</keyword>
<name>A0A3S0H2S4_9BACT</name>
<dbReference type="RefSeq" id="WP_126695695.1">
    <property type="nucleotide sequence ID" value="NZ_RXOF01000018.1"/>
</dbReference>
<dbReference type="AlphaFoldDB" id="A0A3S0H2S4"/>
<keyword evidence="2" id="KW-0540">Nuclease</keyword>
<comment type="caution">
    <text evidence="2">The sequence shown here is derived from an EMBL/GenBank/DDBJ whole genome shotgun (WGS) entry which is preliminary data.</text>
</comment>
<evidence type="ECO:0000259" key="1">
    <source>
        <dbReference type="Pfam" id="PF13391"/>
    </source>
</evidence>
<keyword evidence="3" id="KW-1185">Reference proteome</keyword>
<dbReference type="Pfam" id="PF13391">
    <property type="entry name" value="HNH_2"/>
    <property type="match status" value="1"/>
</dbReference>
<dbReference type="EMBL" id="RXOF01000018">
    <property type="protein sequence ID" value="RTQ45839.1"/>
    <property type="molecule type" value="Genomic_DNA"/>
</dbReference>
<gene>
    <name evidence="2" type="ORF">EJV47_23710</name>
</gene>
<dbReference type="InterPro" id="IPR003615">
    <property type="entry name" value="HNH_nuc"/>
</dbReference>
<accession>A0A3S0H2S4</accession>
<protein>
    <submittedName>
        <fullName evidence="2">HNH endonuclease</fullName>
    </submittedName>
</protein>
<evidence type="ECO:0000313" key="2">
    <source>
        <dbReference type="EMBL" id="RTQ45839.1"/>
    </source>
</evidence>
<organism evidence="2 3">
    <name type="scientific">Hymenobacter gummosus</name>
    <dbReference type="NCBI Taxonomy" id="1776032"/>
    <lineage>
        <taxon>Bacteria</taxon>
        <taxon>Pseudomonadati</taxon>
        <taxon>Bacteroidota</taxon>
        <taxon>Cytophagia</taxon>
        <taxon>Cytophagales</taxon>
        <taxon>Hymenobacteraceae</taxon>
        <taxon>Hymenobacter</taxon>
    </lineage>
</organism>
<keyword evidence="2" id="KW-0378">Hydrolase</keyword>
<dbReference type="GO" id="GO:0004519">
    <property type="term" value="F:endonuclease activity"/>
    <property type="evidence" value="ECO:0007669"/>
    <property type="project" value="UniProtKB-KW"/>
</dbReference>
<proteinExistence type="predicted"/>
<reference evidence="2 3" key="1">
    <citation type="submission" date="2018-12" db="EMBL/GenBank/DDBJ databases">
        <title>Hymenobacter gummosus sp. nov., isolated from a spring.</title>
        <authorList>
            <person name="Nie L."/>
        </authorList>
    </citation>
    <scope>NUCLEOTIDE SEQUENCE [LARGE SCALE GENOMIC DNA]</scope>
    <source>
        <strain evidence="2 3">KCTC 52166</strain>
    </source>
</reference>
<evidence type="ECO:0000313" key="3">
    <source>
        <dbReference type="Proteomes" id="UP000282184"/>
    </source>
</evidence>
<feature type="domain" description="HNH nuclease" evidence="1">
    <location>
        <begin position="192"/>
        <end position="241"/>
    </location>
</feature>